<dbReference type="EMBL" id="LR027516">
    <property type="protein sequence ID" value="VCU50846.1"/>
    <property type="molecule type" value="Genomic_DNA"/>
</dbReference>
<evidence type="ECO:0000313" key="21">
    <source>
        <dbReference type="Proteomes" id="UP000300237"/>
    </source>
</evidence>
<dbReference type="EMBL" id="CNFT01000158">
    <property type="protein sequence ID" value="CKR23883.1"/>
    <property type="molecule type" value="Genomic_DNA"/>
</dbReference>
<protein>
    <submittedName>
        <fullName evidence="9">Uncharacterized protein</fullName>
    </submittedName>
</protein>
<dbReference type="EMBL" id="CGCX01000067">
    <property type="protein sequence ID" value="CFR66328.1"/>
    <property type="molecule type" value="Genomic_DNA"/>
</dbReference>
<dbReference type="EMBL" id="CQQC01000485">
    <property type="protein sequence ID" value="CNV10750.1"/>
    <property type="molecule type" value="Genomic_DNA"/>
</dbReference>
<evidence type="ECO:0000313" key="18">
    <source>
        <dbReference type="Proteomes" id="UP000050164"/>
    </source>
</evidence>
<reference evidence="11 21" key="8">
    <citation type="submission" date="2018-08" db="EMBL/GenBank/DDBJ databases">
        <authorList>
            <person name="Fokvardsen B D."/>
            <person name="Norman A."/>
        </authorList>
    </citation>
    <scope>NUCLEOTIDE SEQUENCE [LARGE SCALE GENOMIC DNA]</scope>
    <source>
        <strain evidence="11 21">DKC2</strain>
    </source>
</reference>
<evidence type="ECO:0000313" key="7">
    <source>
        <dbReference type="EMBL" id="CNV10750.1"/>
    </source>
</evidence>
<dbReference type="Proteomes" id="UP000300237">
    <property type="component" value="Chromosome"/>
</dbReference>
<dbReference type="Proteomes" id="UP000189452">
    <property type="component" value="Chromosome"/>
</dbReference>
<evidence type="ECO:0000313" key="12">
    <source>
        <dbReference type="Proteomes" id="UP000038802"/>
    </source>
</evidence>
<reference evidence="12 13" key="2">
    <citation type="submission" date="2015-03" db="EMBL/GenBank/DDBJ databases">
        <authorList>
            <consortium name="Pathogen Informatics"/>
        </authorList>
    </citation>
    <scope>NUCLEOTIDE SEQUENCE [LARGE SCALE GENOMIC DNA]</scope>
    <source>
        <strain evidence="5 15">Bir 172</strain>
        <strain evidence="4 18">Bir 185</strain>
        <strain evidence="3 16">Bir 187</strain>
        <strain evidence="2 14">C09601061</strain>
        <strain evidence="7 13">D00501624</strain>
        <strain evidence="12">K00500041</strain>
    </source>
</reference>
<dbReference type="Proteomes" id="UP000039217">
    <property type="component" value="Unassembled WGS sequence"/>
</dbReference>
<evidence type="ECO:0000313" key="11">
    <source>
        <dbReference type="EMBL" id="VCU50846.1"/>
    </source>
</evidence>
<feature type="compositionally biased region" description="Gly residues" evidence="1">
    <location>
        <begin position="84"/>
        <end position="94"/>
    </location>
</feature>
<evidence type="ECO:0000313" key="2">
    <source>
        <dbReference type="EMBL" id="CFR66328.1"/>
    </source>
</evidence>
<dbReference type="EMBL" id="LWDQ01000001">
    <property type="protein sequence ID" value="OMH60506.1"/>
    <property type="molecule type" value="Genomic_DNA"/>
</dbReference>
<accession>A0A0E8TUK4</accession>
<gene>
    <name evidence="9" type="ORF">A4S10_02686</name>
    <name evidence="11" type="ORF">DKC2_2698</name>
    <name evidence="10" type="ORF">DSJ38_11245</name>
    <name evidence="2" type="ORF">ERS007657_00335</name>
    <name evidence="7" type="ORF">ERS007661_01657</name>
    <name evidence="8" type="ORF">ERS007703_01312</name>
    <name evidence="5" type="ORF">ERS027646_02471</name>
    <name evidence="4" type="ORF">ERS027659_00979</name>
    <name evidence="3" type="ORF">ERS027661_00285</name>
    <name evidence="6" type="ORF">ERS094118_02108</name>
</gene>
<evidence type="ECO:0000313" key="15">
    <source>
        <dbReference type="Proteomes" id="UP000048948"/>
    </source>
</evidence>
<evidence type="ECO:0000313" key="5">
    <source>
        <dbReference type="EMBL" id="CKS79492.1"/>
    </source>
</evidence>
<evidence type="ECO:0000313" key="20">
    <source>
        <dbReference type="Proteomes" id="UP000256381"/>
    </source>
</evidence>
<dbReference type="EMBL" id="QTBD01000148">
    <property type="protein sequence ID" value="REQ52059.1"/>
    <property type="molecule type" value="Genomic_DNA"/>
</dbReference>
<dbReference type="Proteomes" id="UP000038802">
    <property type="component" value="Unassembled WGS sequence"/>
</dbReference>
<dbReference type="EMBL" id="CNGE01000458">
    <property type="protein sequence ID" value="CKS79492.1"/>
    <property type="molecule type" value="Genomic_DNA"/>
</dbReference>
<dbReference type="AlphaFoldDB" id="A0A0E8TUK4"/>
<reference evidence="10 20" key="5">
    <citation type="journal article" date="2017" name="N. Engl. J. Med.">
        <title>Transmission of Extensively Drug-Resistant Tuberculosis in South Africa.</title>
        <authorList>
            <person name="Shah N.S."/>
            <person name="Auld S.C."/>
            <person name="Brust J.C."/>
            <person name="Mathema B."/>
            <person name="Ismail N."/>
            <person name="Moodley P."/>
            <person name="Mlisana K."/>
            <person name="Allana S."/>
            <person name="Campbell A."/>
            <person name="Mthiyane T."/>
            <person name="Morris N."/>
            <person name="Mpangase P."/>
            <person name="van der Meulen H."/>
            <person name="Omar S.V."/>
            <person name="Brown T.S."/>
            <person name="Narechania A."/>
            <person name="Shaskina E."/>
            <person name="Kapwata T."/>
            <person name="Kreiswirth B."/>
            <person name="Gandhi N.R."/>
        </authorList>
    </citation>
    <scope>NUCLEOTIDE SEQUENCE [LARGE SCALE GENOMIC DNA]</scope>
    <source>
        <strain evidence="10 20">32301_S10</strain>
    </source>
</reference>
<dbReference type="EMBL" id="COPH01000014">
    <property type="protein sequence ID" value="CLW20564.1"/>
    <property type="molecule type" value="Genomic_DNA"/>
</dbReference>
<dbReference type="Proteomes" id="UP000046680">
    <property type="component" value="Unassembled WGS sequence"/>
</dbReference>
<dbReference type="Proteomes" id="UP000050139">
    <property type="component" value="Unassembled WGS sequence"/>
</dbReference>
<evidence type="ECO:0000313" key="9">
    <source>
        <dbReference type="EMBL" id="OMH60506.1"/>
    </source>
</evidence>
<evidence type="ECO:0000256" key="1">
    <source>
        <dbReference type="SAM" id="MobiDB-lite"/>
    </source>
</evidence>
<reference evidence="8" key="1">
    <citation type="submission" date="2015-03" db="EMBL/GenBank/DDBJ databases">
        <authorList>
            <person name="Murphy D."/>
        </authorList>
    </citation>
    <scope>NUCLEOTIDE SEQUENCE [LARGE SCALE GENOMIC DNA]</scope>
    <source>
        <strain evidence="8">K00500041</strain>
    </source>
</reference>
<dbReference type="EMBL" id="CSAE01000106">
    <property type="protein sequence ID" value="COV39977.1"/>
    <property type="molecule type" value="Genomic_DNA"/>
</dbReference>
<dbReference type="Proteomes" id="UP000049023">
    <property type="component" value="Unassembled WGS sequence"/>
</dbReference>
<feature type="region of interest" description="Disordered" evidence="1">
    <location>
        <begin position="51"/>
        <end position="107"/>
    </location>
</feature>
<evidence type="ECO:0000313" key="14">
    <source>
        <dbReference type="Proteomes" id="UP000046680"/>
    </source>
</evidence>
<dbReference type="Proteomes" id="UP000048948">
    <property type="component" value="Unassembled WGS sequence"/>
</dbReference>
<reference evidence="9 19" key="6">
    <citation type="submission" date="2017-02" db="EMBL/GenBank/DDBJ databases">
        <title>Protein polymorphisms may explain contrasting epidemiological fitness of two variants of a multidrug-resistant Mycobacterium tuberculosis strain.</title>
        <authorList>
            <person name="Bigi M.M."/>
            <person name="Lopez B."/>
            <person name="Blanco F.C."/>
            <person name="Sasiain M.C."/>
            <person name="De La Barrera S."/>
            <person name="Ritacco V."/>
            <person name="Bigi F."/>
            <person name="Soria M.A."/>
        </authorList>
    </citation>
    <scope>NUCLEOTIDE SEQUENCE [LARGE SCALE GENOMIC DNA]</scope>
    <source>
        <strain evidence="9 19">6548</strain>
    </source>
</reference>
<dbReference type="EMBL" id="CNFU01000029">
    <property type="protein sequence ID" value="CKQ91597.1"/>
    <property type="molecule type" value="Genomic_DNA"/>
</dbReference>
<evidence type="ECO:0000313" key="4">
    <source>
        <dbReference type="EMBL" id="CKR23883.1"/>
    </source>
</evidence>
<evidence type="ECO:0000313" key="16">
    <source>
        <dbReference type="Proteomes" id="UP000049023"/>
    </source>
</evidence>
<name>A0A0E8TUK4_MYCTX</name>
<evidence type="ECO:0000313" key="13">
    <source>
        <dbReference type="Proteomes" id="UP000039217"/>
    </source>
</evidence>
<reference evidence="10" key="7">
    <citation type="submission" date="2018-07" db="EMBL/GenBank/DDBJ databases">
        <authorList>
            <person name="Shah S."/>
            <person name="Brown T."/>
            <person name="Auld S."/>
            <person name="Bratton K."/>
            <person name="Narechania A."/>
            <person name="Mathema B."/>
            <person name="Gandhi N."/>
        </authorList>
    </citation>
    <scope>NUCLEOTIDE SEQUENCE</scope>
    <source>
        <strain evidence="10">32301_S10</strain>
    </source>
</reference>
<feature type="compositionally biased region" description="Polar residues" evidence="1">
    <location>
        <begin position="98"/>
        <end position="107"/>
    </location>
</feature>
<reference evidence="9 19" key="4">
    <citation type="submission" date="2016-04" db="EMBL/GenBank/DDBJ databases">
        <authorList>
            <person name="Bigi M."/>
            <person name="Bigi F."/>
            <person name="Soria M.A."/>
        </authorList>
    </citation>
    <scope>NUCLEOTIDE SEQUENCE [LARGE SCALE GENOMIC DNA]</scope>
    <source>
        <strain evidence="9 19">6548</strain>
    </source>
</reference>
<organism evidence="9 19">
    <name type="scientific">Mycobacterium tuberculosis</name>
    <dbReference type="NCBI Taxonomy" id="1773"/>
    <lineage>
        <taxon>Bacteria</taxon>
        <taxon>Bacillati</taxon>
        <taxon>Actinomycetota</taxon>
        <taxon>Actinomycetes</taxon>
        <taxon>Mycobacteriales</taxon>
        <taxon>Mycobacteriaceae</taxon>
        <taxon>Mycobacterium</taxon>
        <taxon>Mycobacterium tuberculosis complex</taxon>
    </lineage>
</organism>
<evidence type="ECO:0000313" key="3">
    <source>
        <dbReference type="EMBL" id="CKQ91597.1"/>
    </source>
</evidence>
<evidence type="ECO:0000313" key="8">
    <source>
        <dbReference type="EMBL" id="COV39977.1"/>
    </source>
</evidence>
<evidence type="ECO:0000313" key="10">
    <source>
        <dbReference type="EMBL" id="REQ52059.1"/>
    </source>
</evidence>
<evidence type="ECO:0000313" key="19">
    <source>
        <dbReference type="Proteomes" id="UP000189452"/>
    </source>
</evidence>
<evidence type="ECO:0000313" key="6">
    <source>
        <dbReference type="EMBL" id="CLW20564.1"/>
    </source>
</evidence>
<dbReference type="Proteomes" id="UP000050164">
    <property type="component" value="Unassembled WGS sequence"/>
</dbReference>
<reference evidence="6 17" key="3">
    <citation type="submission" date="2015-03" db="EMBL/GenBank/DDBJ databases">
        <authorList>
            <consortium name="Pathogen Informatics"/>
            <person name="Murphy D."/>
        </authorList>
    </citation>
    <scope>NUCLEOTIDE SEQUENCE [LARGE SCALE GENOMIC DNA]</scope>
    <source>
        <strain evidence="6 17">0268S</strain>
    </source>
</reference>
<dbReference type="Proteomes" id="UP000256381">
    <property type="component" value="Unassembled WGS sequence"/>
</dbReference>
<evidence type="ECO:0000313" key="17">
    <source>
        <dbReference type="Proteomes" id="UP000050139"/>
    </source>
</evidence>
<sequence>MAAAGSVDCIDHASDQISELSNYVHIGRNLGSIPILEVIYVNLWESHCPNAFQAPDANSGERVTNPAGQDGQPASAGADYASWGPGGQPTGGAGRTASTTWPPDSFR</sequence>
<proteinExistence type="predicted"/>